<protein>
    <recommendedName>
        <fullName evidence="4">RRM domain-containing protein</fullName>
    </recommendedName>
</protein>
<dbReference type="VEuPathDB" id="VectorBase:AEPI007567"/>
<dbReference type="Pfam" id="PF00076">
    <property type="entry name" value="RRM_1"/>
    <property type="match status" value="1"/>
</dbReference>
<accession>A0A182PKV0</accession>
<dbReference type="GO" id="GO:0003723">
    <property type="term" value="F:RNA binding"/>
    <property type="evidence" value="ECO:0007669"/>
    <property type="project" value="UniProtKB-UniRule"/>
</dbReference>
<evidence type="ECO:0000313" key="6">
    <source>
        <dbReference type="Proteomes" id="UP000075885"/>
    </source>
</evidence>
<dbReference type="InterPro" id="IPR052462">
    <property type="entry name" value="SLIRP/GR-RBP-like"/>
</dbReference>
<dbReference type="EnsemblMetazoa" id="AEPI007567-RA">
    <property type="protein sequence ID" value="AEPI007567-PA"/>
    <property type="gene ID" value="AEPI007567"/>
</dbReference>
<evidence type="ECO:0000256" key="1">
    <source>
        <dbReference type="ARBA" id="ARBA00022884"/>
    </source>
</evidence>
<evidence type="ECO:0000256" key="2">
    <source>
        <dbReference type="PROSITE-ProRule" id="PRU00176"/>
    </source>
</evidence>
<dbReference type="Proteomes" id="UP000075885">
    <property type="component" value="Unassembled WGS sequence"/>
</dbReference>
<name>A0A182PKV0_9DIPT</name>
<dbReference type="SUPFAM" id="SSF54928">
    <property type="entry name" value="RNA-binding domain, RBD"/>
    <property type="match status" value="1"/>
</dbReference>
<keyword evidence="1 2" id="KW-0694">RNA-binding</keyword>
<feature type="region of interest" description="Disordered" evidence="3">
    <location>
        <begin position="18"/>
        <end position="56"/>
    </location>
</feature>
<dbReference type="InterPro" id="IPR035979">
    <property type="entry name" value="RBD_domain_sf"/>
</dbReference>
<dbReference type="SMART" id="SM00360">
    <property type="entry name" value="RRM"/>
    <property type="match status" value="1"/>
</dbReference>
<keyword evidence="6" id="KW-1185">Reference proteome</keyword>
<dbReference type="PANTHER" id="PTHR48027">
    <property type="entry name" value="HETEROGENEOUS NUCLEAR RIBONUCLEOPROTEIN 87F-RELATED"/>
    <property type="match status" value="1"/>
</dbReference>
<dbReference type="InterPro" id="IPR012677">
    <property type="entry name" value="Nucleotide-bd_a/b_plait_sf"/>
</dbReference>
<organism evidence="5 6">
    <name type="scientific">Anopheles epiroticus</name>
    <dbReference type="NCBI Taxonomy" id="199890"/>
    <lineage>
        <taxon>Eukaryota</taxon>
        <taxon>Metazoa</taxon>
        <taxon>Ecdysozoa</taxon>
        <taxon>Arthropoda</taxon>
        <taxon>Hexapoda</taxon>
        <taxon>Insecta</taxon>
        <taxon>Pterygota</taxon>
        <taxon>Neoptera</taxon>
        <taxon>Endopterygota</taxon>
        <taxon>Diptera</taxon>
        <taxon>Nematocera</taxon>
        <taxon>Culicoidea</taxon>
        <taxon>Culicidae</taxon>
        <taxon>Anophelinae</taxon>
        <taxon>Anopheles</taxon>
    </lineage>
</organism>
<evidence type="ECO:0000313" key="5">
    <source>
        <dbReference type="EnsemblMetazoa" id="AEPI007567-PA"/>
    </source>
</evidence>
<dbReference type="PROSITE" id="PS50102">
    <property type="entry name" value="RRM"/>
    <property type="match status" value="1"/>
</dbReference>
<reference evidence="5" key="2">
    <citation type="submission" date="2020-05" db="UniProtKB">
        <authorList>
            <consortium name="EnsemblMetazoa"/>
        </authorList>
    </citation>
    <scope>IDENTIFICATION</scope>
    <source>
        <strain evidence="5">Epiroticus2</strain>
    </source>
</reference>
<dbReference type="InterPro" id="IPR000504">
    <property type="entry name" value="RRM_dom"/>
</dbReference>
<feature type="domain" description="RRM" evidence="4">
    <location>
        <begin position="62"/>
        <end position="140"/>
    </location>
</feature>
<proteinExistence type="predicted"/>
<dbReference type="Gene3D" id="3.30.70.330">
    <property type="match status" value="1"/>
</dbReference>
<evidence type="ECO:0000259" key="4">
    <source>
        <dbReference type="PROSITE" id="PS50102"/>
    </source>
</evidence>
<dbReference type="STRING" id="199890.A0A182PKV0"/>
<reference evidence="6" key="1">
    <citation type="submission" date="2013-03" db="EMBL/GenBank/DDBJ databases">
        <title>The Genome Sequence of Anopheles epiroticus epiroticus2.</title>
        <authorList>
            <consortium name="The Broad Institute Genomics Platform"/>
            <person name="Neafsey D.E."/>
            <person name="Howell P."/>
            <person name="Walker B."/>
            <person name="Young S.K."/>
            <person name="Zeng Q."/>
            <person name="Gargeya S."/>
            <person name="Fitzgerald M."/>
            <person name="Haas B."/>
            <person name="Abouelleil A."/>
            <person name="Allen A.W."/>
            <person name="Alvarado L."/>
            <person name="Arachchi H.M."/>
            <person name="Berlin A.M."/>
            <person name="Chapman S.B."/>
            <person name="Gainer-Dewar J."/>
            <person name="Goldberg J."/>
            <person name="Griggs A."/>
            <person name="Gujja S."/>
            <person name="Hansen M."/>
            <person name="Howarth C."/>
            <person name="Imamovic A."/>
            <person name="Ireland A."/>
            <person name="Larimer J."/>
            <person name="McCowan C."/>
            <person name="Murphy C."/>
            <person name="Pearson M."/>
            <person name="Poon T.W."/>
            <person name="Priest M."/>
            <person name="Roberts A."/>
            <person name="Saif S."/>
            <person name="Shea T."/>
            <person name="Sisk P."/>
            <person name="Sykes S."/>
            <person name="Wortman J."/>
            <person name="Nusbaum C."/>
            <person name="Birren B."/>
        </authorList>
    </citation>
    <scope>NUCLEOTIDE SEQUENCE [LARGE SCALE GENOMIC DNA]</scope>
    <source>
        <strain evidence="6">Epiroticus2</strain>
    </source>
</reference>
<evidence type="ECO:0000256" key="3">
    <source>
        <dbReference type="SAM" id="MobiDB-lite"/>
    </source>
</evidence>
<sequence length="217" mass="24413">MASIISKNFIVSQLGSADKSPLRGRWRPPFTQSASKPSTQSTSYRKSGTHHRIRVDSPEPSRCLGVFGLSVYTTEPYLNDIFCQFGMVEKSIVIYDAKTRLSRGFGFVYFRTEAEASKARANCNGLQIHGRRIRVDYSITDQPHPPTPAGLRRRRVAVRITMSIVTVADHVRTLVRLTIAVKLESQNMLKYYSLATSVLLVPAVCAKEREVPYTFNL</sequence>
<dbReference type="AlphaFoldDB" id="A0A182PKV0"/>
<feature type="compositionally biased region" description="Polar residues" evidence="3">
    <location>
        <begin position="30"/>
        <end position="46"/>
    </location>
</feature>
<dbReference type="CDD" id="cd12363">
    <property type="entry name" value="RRM_TRA2"/>
    <property type="match status" value="1"/>
</dbReference>